<protein>
    <recommendedName>
        <fullName evidence="3">Lipoprotein</fullName>
    </recommendedName>
</protein>
<proteinExistence type="predicted"/>
<accession>A0ABW0L8A6</accession>
<comment type="caution">
    <text evidence="1">The sequence shown here is derived from an EMBL/GenBank/DDBJ whole genome shotgun (WGS) entry which is preliminary data.</text>
</comment>
<keyword evidence="2" id="KW-1185">Reference proteome</keyword>
<evidence type="ECO:0000313" key="2">
    <source>
        <dbReference type="Proteomes" id="UP001596050"/>
    </source>
</evidence>
<evidence type="ECO:0000313" key="1">
    <source>
        <dbReference type="EMBL" id="MFC5461016.1"/>
    </source>
</evidence>
<sequence length="132" mass="14409">MKIGVAVIVGCLIQVPGYACELGQDQSCKDAATPFAGRHPVHALSIRELLRPATDRRLLTAEIPDQRARLAGGPVYESTFARAIARAAKRSAAELAIEAATKIIVMCQKERNPALTTPFFRSDSQQAHCFRY</sequence>
<dbReference type="Proteomes" id="UP001596050">
    <property type="component" value="Unassembled WGS sequence"/>
</dbReference>
<gene>
    <name evidence="1" type="ORF">ACFPN5_14485</name>
</gene>
<organism evidence="1 2">
    <name type="scientific">Massilia niabensis</name>
    <dbReference type="NCBI Taxonomy" id="544910"/>
    <lineage>
        <taxon>Bacteria</taxon>
        <taxon>Pseudomonadati</taxon>
        <taxon>Pseudomonadota</taxon>
        <taxon>Betaproteobacteria</taxon>
        <taxon>Burkholderiales</taxon>
        <taxon>Oxalobacteraceae</taxon>
        <taxon>Telluria group</taxon>
        <taxon>Massilia</taxon>
    </lineage>
</organism>
<dbReference type="RefSeq" id="WP_379784457.1">
    <property type="nucleotide sequence ID" value="NZ_JBHSMU010000015.1"/>
</dbReference>
<name>A0ABW0L8A6_9BURK</name>
<evidence type="ECO:0008006" key="3">
    <source>
        <dbReference type="Google" id="ProtNLM"/>
    </source>
</evidence>
<reference evidence="2" key="1">
    <citation type="journal article" date="2019" name="Int. J. Syst. Evol. Microbiol.">
        <title>The Global Catalogue of Microorganisms (GCM) 10K type strain sequencing project: providing services to taxonomists for standard genome sequencing and annotation.</title>
        <authorList>
            <consortium name="The Broad Institute Genomics Platform"/>
            <consortium name="The Broad Institute Genome Sequencing Center for Infectious Disease"/>
            <person name="Wu L."/>
            <person name="Ma J."/>
        </authorList>
    </citation>
    <scope>NUCLEOTIDE SEQUENCE [LARGE SCALE GENOMIC DNA]</scope>
    <source>
        <strain evidence="2">KACC 12649</strain>
    </source>
</reference>
<dbReference type="EMBL" id="JBHSMU010000015">
    <property type="protein sequence ID" value="MFC5461016.1"/>
    <property type="molecule type" value="Genomic_DNA"/>
</dbReference>